<organism evidence="1">
    <name type="scientific">Phage sp. ctesc4</name>
    <dbReference type="NCBI Taxonomy" id="2828008"/>
    <lineage>
        <taxon>Viruses</taxon>
    </lineage>
</organism>
<accession>A0A8S5TDI2</accession>
<dbReference type="InterPro" id="IPR058154">
    <property type="entry name" value="Bxb1_TTP-like"/>
</dbReference>
<evidence type="ECO:0000313" key="1">
    <source>
        <dbReference type="EMBL" id="DAF61039.1"/>
    </source>
</evidence>
<name>A0A8S5TDI2_9VIRU</name>
<proteinExistence type="predicted"/>
<dbReference type="EMBL" id="BK032802">
    <property type="protein sequence ID" value="DAF61039.1"/>
    <property type="molecule type" value="Genomic_DNA"/>
</dbReference>
<sequence>MAVNGALIDDKVMSREVFDVYVADANTALPKVADLVSTSKKTAALTAWKPIGHMSSETGLKIAKTGGELSTKSTLQVEKFRVKSTSIEWSAEGALVQFDEDSIKRFFGANATVDALGYINAPTAPKPEELALLMIARDADMALVMGGRKVAVVGNGDFTPTNKDGFIEMPLKFTFLQDGEGNSFKMSAATKVTA</sequence>
<dbReference type="Pfam" id="PF25681">
    <property type="entry name" value="Phage_TTP_17"/>
    <property type="match status" value="1"/>
</dbReference>
<reference evidence="1" key="1">
    <citation type="journal article" date="2021" name="Proc. Natl. Acad. Sci. U.S.A.">
        <title>A Catalog of Tens of Thousands of Viruses from Human Metagenomes Reveals Hidden Associations with Chronic Diseases.</title>
        <authorList>
            <person name="Tisza M.J."/>
            <person name="Buck C.B."/>
        </authorList>
    </citation>
    <scope>NUCLEOTIDE SEQUENCE</scope>
    <source>
        <strain evidence="1">Ctesc4</strain>
    </source>
</reference>
<protein>
    <submittedName>
        <fullName evidence="1">Major tail protein</fullName>
    </submittedName>
</protein>